<proteinExistence type="predicted"/>
<keyword evidence="3" id="KW-1185">Reference proteome</keyword>
<dbReference type="RefSeq" id="WP_149426034.1">
    <property type="nucleotide sequence ID" value="NZ_CP022579.1"/>
</dbReference>
<dbReference type="EMBL" id="CP022579">
    <property type="protein sequence ID" value="QEL66032.1"/>
    <property type="molecule type" value="Genomic_DNA"/>
</dbReference>
<feature type="transmembrane region" description="Helical" evidence="1">
    <location>
        <begin position="191"/>
        <end position="218"/>
    </location>
</feature>
<accession>A0A5C1EAY7</accession>
<keyword evidence="1" id="KW-1133">Transmembrane helix</keyword>
<name>A0A5C1EAY7_9RHOO</name>
<feature type="transmembrane region" description="Helical" evidence="1">
    <location>
        <begin position="401"/>
        <end position="421"/>
    </location>
</feature>
<evidence type="ECO:0000313" key="3">
    <source>
        <dbReference type="Proteomes" id="UP000323671"/>
    </source>
</evidence>
<feature type="transmembrane region" description="Helical" evidence="1">
    <location>
        <begin position="360"/>
        <end position="381"/>
    </location>
</feature>
<feature type="transmembrane region" description="Helical" evidence="1">
    <location>
        <begin position="161"/>
        <end position="179"/>
    </location>
</feature>
<feature type="transmembrane region" description="Helical" evidence="1">
    <location>
        <begin position="124"/>
        <end position="141"/>
    </location>
</feature>
<reference evidence="2 3" key="1">
    <citation type="submission" date="2017-07" db="EMBL/GenBank/DDBJ databases">
        <title>Complete genome sequence of Oryzomicrobium terrae TPP412.</title>
        <authorList>
            <person name="Chiu L.-W."/>
            <person name="Lo K.-J."/>
            <person name="Tsai Y.-M."/>
            <person name="Lin S.-S."/>
            <person name="Kuo C.-H."/>
            <person name="Liu C.-T."/>
        </authorList>
    </citation>
    <scope>NUCLEOTIDE SEQUENCE [LARGE SCALE GENOMIC DNA]</scope>
    <source>
        <strain evidence="2 3">TPP412</strain>
    </source>
</reference>
<feature type="transmembrane region" description="Helical" evidence="1">
    <location>
        <begin position="224"/>
        <end position="243"/>
    </location>
</feature>
<keyword evidence="1" id="KW-0812">Transmembrane</keyword>
<feature type="transmembrane region" description="Helical" evidence="1">
    <location>
        <begin position="95"/>
        <end position="112"/>
    </location>
</feature>
<organism evidence="2 3">
    <name type="scientific">Oryzomicrobium terrae</name>
    <dbReference type="NCBI Taxonomy" id="1735038"/>
    <lineage>
        <taxon>Bacteria</taxon>
        <taxon>Pseudomonadati</taxon>
        <taxon>Pseudomonadota</taxon>
        <taxon>Betaproteobacteria</taxon>
        <taxon>Rhodocyclales</taxon>
        <taxon>Rhodocyclaceae</taxon>
        <taxon>Oryzomicrobium</taxon>
    </lineage>
</organism>
<dbReference type="KEGG" id="otr:OTERR_25560"/>
<keyword evidence="1" id="KW-0472">Membrane</keyword>
<gene>
    <name evidence="2" type="ORF">OTERR_25560</name>
</gene>
<feature type="transmembrane region" description="Helical" evidence="1">
    <location>
        <begin position="71"/>
        <end position="89"/>
    </location>
</feature>
<protein>
    <submittedName>
        <fullName evidence="2">Uncharacterized protein</fullName>
    </submittedName>
</protein>
<feature type="transmembrane region" description="Helical" evidence="1">
    <location>
        <begin position="32"/>
        <end position="51"/>
    </location>
</feature>
<sequence length="443" mass="49279">MSIFGLLRRRGIRESLLGLSIAAYPVQYEGHALLLASAFFLYVTSLLVFVFDKGDGWRRLFFNYFSSKTGLAFFAFSLVCLVATLRGIFERPLLIYFVFLFFGVNLIVAVRLQYGKIHGIRKALLAGSFAAVIYIQIWGLIGQFVHNDRFFYQGWYVNGSAFNFWLLIPICAMAVIRAVRREDCRYELSALLLMVCVGGYFDSRISMLVPFVILGPYFFYRARAVFFGALIVGCFVVHVLGLATNHDMVFGKDFSPSDFLARHINPLLDVGRAVAIKSSSGEGLSGAAGNVGFKSSDYDRLLPIFVAIKTLESEGGGLWGHGMYSHQSLMYSRMQQATSESGIEKSTNNGVVRTSTLPSMLIDVGYFGVFLLFVVAILSIWKNLASLPKALKPLGVVLPLTNLGWIVIMNVTISPFFYLLLVPMKVYVDLSGDSDSYSNSKLE</sequence>
<dbReference type="Proteomes" id="UP000323671">
    <property type="component" value="Chromosome"/>
</dbReference>
<evidence type="ECO:0000313" key="2">
    <source>
        <dbReference type="EMBL" id="QEL66032.1"/>
    </source>
</evidence>
<evidence type="ECO:0000256" key="1">
    <source>
        <dbReference type="SAM" id="Phobius"/>
    </source>
</evidence>
<dbReference type="AlphaFoldDB" id="A0A5C1EAY7"/>